<dbReference type="GO" id="GO:0006412">
    <property type="term" value="P:translation"/>
    <property type="evidence" value="ECO:0007669"/>
    <property type="project" value="UniProtKB-KW"/>
</dbReference>
<dbReference type="InterPro" id="IPR014721">
    <property type="entry name" value="Ribsml_uS5_D2-typ_fold_subgr"/>
</dbReference>
<dbReference type="Pfam" id="PF14492">
    <property type="entry name" value="EFG_III"/>
    <property type="match status" value="1"/>
</dbReference>
<dbReference type="SMART" id="SM00889">
    <property type="entry name" value="EFG_IV"/>
    <property type="match status" value="1"/>
</dbReference>
<keyword evidence="6" id="KW-1185">Reference proteome</keyword>
<evidence type="ECO:0000313" key="6">
    <source>
        <dbReference type="Proteomes" id="UP000539953"/>
    </source>
</evidence>
<dbReference type="Pfam" id="PF00009">
    <property type="entry name" value="GTP_EFTU"/>
    <property type="match status" value="1"/>
</dbReference>
<dbReference type="PRINTS" id="PR00315">
    <property type="entry name" value="ELONGATNFCT"/>
</dbReference>
<dbReference type="InterPro" id="IPR005225">
    <property type="entry name" value="Small_GTP-bd"/>
</dbReference>
<reference evidence="5 6" key="1">
    <citation type="submission" date="2020-08" db="EMBL/GenBank/DDBJ databases">
        <title>Genomic Encyclopedia of Type Strains, Phase IV (KMG-IV): sequencing the most valuable type-strain genomes for metagenomic binning, comparative biology and taxonomic classification.</title>
        <authorList>
            <person name="Goeker M."/>
        </authorList>
    </citation>
    <scope>NUCLEOTIDE SEQUENCE [LARGE SCALE GENOMIC DNA]</scope>
    <source>
        <strain evidence="5 6">DSM 25799</strain>
    </source>
</reference>
<name>A0A7W8CWV4_9FIRM</name>
<sequence length="830" mass="93579">MKQITIGLVAHVDAGKTTTIESILYEAGAIRHFGRVDHQDAFLDYNEQERSRGITIYAKEARFTWHDAEVCLIDTPGHIDFSSEMERTLQVLDAAILIINGQDGVQSHTRTIWDCLQHYHIPTYVFVNKMDISYQTPAQLMADLQKECSENCIHWNQEDTWENCATINDEMLEAFVENGTIDEPSIRQAIRSRELFPVCFGSALKREGIKELIDLAVRYTEPPAAKETFGAKVFLVTEDEQGHPLTHIKMTGGTLKVKETIDEQKVDQIRLYHGTSYTAVEAVQAGMICALKGLKDTYPGQGLGSEPDSEAPVLQAYMSYQMMLPETVDPLQMMNVLEPIAREDPQLQIEYDERRHQISVRIMGEMQMQVLQKTIADQCGVTVGFQAGKVVLKETIAEPVYGVGHFEPLRHYAEVLLKIEPLPRGAGIKVDNRCPMEHLAYNWQSAIVRQLTERTQIGVLTGSALTDVKFTLLGGKANVKHTSGGDFRQATSRAVRQGLMKAQNILLEPYYQFTITVPNAVLSNVLYDLDQRGAQVDVAQSDSQMIITGTGPVRQLANYQMRLTAITKGQGTFTCTLAGYEESPDAEALIQAAEYDPESDRRHPTGSVFCTHGSSFSVPYDEVENYMHLQWDHSTSSGSYHAVRYTISEEEAKRVFSQVSGRNRSEKKIDRRPKKKIDLEAQPIRSQTVKPTCIVVDGYNQIFSWDSLRELARKDYDAARDRLIQVLVDYQAFHNYRMILVFDAYRVPGSQPHDQTLENTTIVYTRHGQTADSYIEKIVGDLQKEYNVIVASSDGLIQNSILAQGARRMSSRELEHQALRVSEQAKAYIK</sequence>
<dbReference type="Gene3D" id="3.40.50.300">
    <property type="entry name" value="P-loop containing nucleotide triphosphate hydrolases"/>
    <property type="match status" value="1"/>
</dbReference>
<dbReference type="InterPro" id="IPR027417">
    <property type="entry name" value="P-loop_NTPase"/>
</dbReference>
<dbReference type="InterPro" id="IPR031157">
    <property type="entry name" value="G_TR_CS"/>
</dbReference>
<dbReference type="InterPro" id="IPR010298">
    <property type="entry name" value="YacP-like"/>
</dbReference>
<keyword evidence="2" id="KW-0648">Protein biosynthesis</keyword>
<evidence type="ECO:0000256" key="2">
    <source>
        <dbReference type="ARBA" id="ARBA00022917"/>
    </source>
</evidence>
<dbReference type="AlphaFoldDB" id="A0A7W8CWV4"/>
<dbReference type="InterPro" id="IPR009000">
    <property type="entry name" value="Transl_B-barrel_sf"/>
</dbReference>
<organism evidence="5 6">
    <name type="scientific">Catenisphaera adipataccumulans</name>
    <dbReference type="NCBI Taxonomy" id="700500"/>
    <lineage>
        <taxon>Bacteria</taxon>
        <taxon>Bacillati</taxon>
        <taxon>Bacillota</taxon>
        <taxon>Erysipelotrichia</taxon>
        <taxon>Erysipelotrichales</taxon>
        <taxon>Erysipelotrichaceae</taxon>
        <taxon>Catenisphaera</taxon>
    </lineage>
</organism>
<accession>A0A7W8CWV4</accession>
<gene>
    <name evidence="5" type="ORF">HNQ47_001110</name>
</gene>
<dbReference type="Pfam" id="PF05991">
    <property type="entry name" value="NYN_YacP"/>
    <property type="match status" value="1"/>
</dbReference>
<dbReference type="Gene3D" id="2.40.30.10">
    <property type="entry name" value="Translation factors"/>
    <property type="match status" value="1"/>
</dbReference>
<evidence type="ECO:0000256" key="3">
    <source>
        <dbReference type="ARBA" id="ARBA00023134"/>
    </source>
</evidence>
<protein>
    <submittedName>
        <fullName evidence="5">Small GTP-binding protein</fullName>
    </submittedName>
</protein>
<feature type="domain" description="Tr-type G" evidence="4">
    <location>
        <begin position="1"/>
        <end position="224"/>
    </location>
</feature>
<dbReference type="InterPro" id="IPR035647">
    <property type="entry name" value="EFG_III/V"/>
</dbReference>
<evidence type="ECO:0000256" key="1">
    <source>
        <dbReference type="ARBA" id="ARBA00022741"/>
    </source>
</evidence>
<dbReference type="Proteomes" id="UP000539953">
    <property type="component" value="Unassembled WGS sequence"/>
</dbReference>
<dbReference type="Gene3D" id="3.30.230.10">
    <property type="match status" value="1"/>
</dbReference>
<dbReference type="Gene3D" id="3.30.70.240">
    <property type="match status" value="1"/>
</dbReference>
<dbReference type="SUPFAM" id="SSF54980">
    <property type="entry name" value="EF-G C-terminal domain-like"/>
    <property type="match status" value="2"/>
</dbReference>
<dbReference type="InterPro" id="IPR000795">
    <property type="entry name" value="T_Tr_GTP-bd_dom"/>
</dbReference>
<dbReference type="GO" id="GO:0032790">
    <property type="term" value="P:ribosome disassembly"/>
    <property type="evidence" value="ECO:0007669"/>
    <property type="project" value="TreeGrafter"/>
</dbReference>
<dbReference type="Pfam" id="PF00679">
    <property type="entry name" value="EFG_C"/>
    <property type="match status" value="1"/>
</dbReference>
<proteinExistence type="predicted"/>
<dbReference type="InterPro" id="IPR041095">
    <property type="entry name" value="EFG_II"/>
</dbReference>
<evidence type="ECO:0000259" key="4">
    <source>
        <dbReference type="PROSITE" id="PS51722"/>
    </source>
</evidence>
<keyword evidence="1" id="KW-0547">Nucleotide-binding</keyword>
<dbReference type="RefSeq" id="WP_183328357.1">
    <property type="nucleotide sequence ID" value="NZ_JACHHK010000003.1"/>
</dbReference>
<dbReference type="CDD" id="cd10912">
    <property type="entry name" value="PIN_YacP-like"/>
    <property type="match status" value="1"/>
</dbReference>
<keyword evidence="3" id="KW-0342">GTP-binding</keyword>
<dbReference type="GO" id="GO:0003924">
    <property type="term" value="F:GTPase activity"/>
    <property type="evidence" value="ECO:0007669"/>
    <property type="project" value="InterPro"/>
</dbReference>
<dbReference type="SMART" id="SM00838">
    <property type="entry name" value="EFG_C"/>
    <property type="match status" value="1"/>
</dbReference>
<dbReference type="PROSITE" id="PS51722">
    <property type="entry name" value="G_TR_2"/>
    <property type="match status" value="1"/>
</dbReference>
<dbReference type="GO" id="GO:0005525">
    <property type="term" value="F:GTP binding"/>
    <property type="evidence" value="ECO:0007669"/>
    <property type="project" value="UniProtKB-KW"/>
</dbReference>
<dbReference type="SUPFAM" id="SSF50447">
    <property type="entry name" value="Translation proteins"/>
    <property type="match status" value="1"/>
</dbReference>
<dbReference type="PROSITE" id="PS00301">
    <property type="entry name" value="G_TR_1"/>
    <property type="match status" value="1"/>
</dbReference>
<dbReference type="SUPFAM" id="SSF52540">
    <property type="entry name" value="P-loop containing nucleoside triphosphate hydrolases"/>
    <property type="match status" value="1"/>
</dbReference>
<dbReference type="PANTHER" id="PTHR43261">
    <property type="entry name" value="TRANSLATION ELONGATION FACTOR G-RELATED"/>
    <property type="match status" value="1"/>
</dbReference>
<dbReference type="InterPro" id="IPR000640">
    <property type="entry name" value="EFG_V-like"/>
</dbReference>
<dbReference type="NCBIfam" id="TIGR00231">
    <property type="entry name" value="small_GTP"/>
    <property type="match status" value="1"/>
</dbReference>
<dbReference type="Pfam" id="PF03764">
    <property type="entry name" value="EFG_IV"/>
    <property type="match status" value="1"/>
</dbReference>
<evidence type="ECO:0000313" key="5">
    <source>
        <dbReference type="EMBL" id="MBB5183090.1"/>
    </source>
</evidence>
<dbReference type="InterPro" id="IPR020568">
    <property type="entry name" value="Ribosomal_Su5_D2-typ_SF"/>
</dbReference>
<dbReference type="InterPro" id="IPR005517">
    <property type="entry name" value="Transl_elong_EFG/EF2_IV"/>
</dbReference>
<dbReference type="PANTHER" id="PTHR43261:SF1">
    <property type="entry name" value="RIBOSOME-RELEASING FACTOR 2, MITOCHONDRIAL"/>
    <property type="match status" value="1"/>
</dbReference>
<dbReference type="SUPFAM" id="SSF54211">
    <property type="entry name" value="Ribosomal protein S5 domain 2-like"/>
    <property type="match status" value="1"/>
</dbReference>
<comment type="caution">
    <text evidence="5">The sequence shown here is derived from an EMBL/GenBank/DDBJ whole genome shotgun (WGS) entry which is preliminary data.</text>
</comment>
<dbReference type="EMBL" id="JACHHK010000003">
    <property type="protein sequence ID" value="MBB5183090.1"/>
    <property type="molecule type" value="Genomic_DNA"/>
</dbReference>
<dbReference type="Gene3D" id="3.30.70.870">
    <property type="entry name" value="Elongation Factor G (Translational Gtpase), domain 3"/>
    <property type="match status" value="1"/>
</dbReference>